<feature type="region of interest" description="Disordered" evidence="1">
    <location>
        <begin position="21"/>
        <end position="63"/>
    </location>
</feature>
<evidence type="ECO:0000256" key="1">
    <source>
        <dbReference type="SAM" id="MobiDB-lite"/>
    </source>
</evidence>
<feature type="signal peptide" evidence="2">
    <location>
        <begin position="1"/>
        <end position="21"/>
    </location>
</feature>
<proteinExistence type="predicted"/>
<dbReference type="AlphaFoldDB" id="A0A069RF29"/>
<keyword evidence="4" id="KW-1185">Reference proteome</keyword>
<evidence type="ECO:0000313" key="4">
    <source>
        <dbReference type="Proteomes" id="UP000027946"/>
    </source>
</evidence>
<sequence>MKRLFAIIVMLVLAVSISTGCGSKEESNAGNEQTVQNEEAEKDKGEQVKEEDSEKDSKEEKIEKLSQKQLKERFNEYEGELYEIQKKYFKGGFYTADPKESEFYKDIPEFRKYVDKVLGMGYGISQGEGMYYLYMGEEPQYTDGEVEEPSAEKGEDKTFSGLIYTNDKNYWEYKPDSTVYSDLDGDGKDEEILFDSSTGKLLVNGYFREAGNMQSTDYSSFAIIAFNDKFGADIGKIIGIKDFGPSMDYTTTFYVYWTEVNGQKSKNPIISVGTTGGLISRSDTFDRSNSEDFNTKAILTDEGIEAPVRLEKIHTWWGRNIFTYYGTYKSLINNIHKYDQDYDTSLGNNVLYQKESSTYYSEKDENSPSVISSGGQNIRMTKTDDNEWVYMVADDGTQGWARIETVKSSGYDGFQFYD</sequence>
<feature type="chain" id="PRO_5039076373" description="SH3b domain-containing protein" evidence="2">
    <location>
        <begin position="22"/>
        <end position="418"/>
    </location>
</feature>
<gene>
    <name evidence="3" type="ORF">CLIT_10c03510</name>
</gene>
<dbReference type="RefSeq" id="WP_038264013.1">
    <property type="nucleotide sequence ID" value="NZ_FSRH01000006.1"/>
</dbReference>
<accession>A0A069RF29</accession>
<feature type="compositionally biased region" description="Basic and acidic residues" evidence="1">
    <location>
        <begin position="39"/>
        <end position="63"/>
    </location>
</feature>
<keyword evidence="2" id="KW-0732">Signal</keyword>
<dbReference type="PROSITE" id="PS51257">
    <property type="entry name" value="PROKAR_LIPOPROTEIN"/>
    <property type="match status" value="1"/>
</dbReference>
<dbReference type="STRING" id="1121324.CLIT_10c03510"/>
<evidence type="ECO:0000313" key="3">
    <source>
        <dbReference type="EMBL" id="KDR95624.1"/>
    </source>
</evidence>
<dbReference type="OrthoDB" id="517663at2"/>
<protein>
    <recommendedName>
        <fullName evidence="5">SH3b domain-containing protein</fullName>
    </recommendedName>
</protein>
<feature type="compositionally biased region" description="Polar residues" evidence="1">
    <location>
        <begin position="28"/>
        <end position="37"/>
    </location>
</feature>
<comment type="caution">
    <text evidence="3">The sequence shown here is derived from an EMBL/GenBank/DDBJ whole genome shotgun (WGS) entry which is preliminary data.</text>
</comment>
<name>A0A069RF29_PEPLI</name>
<organism evidence="3 4">
    <name type="scientific">Peptoclostridium litorale DSM 5388</name>
    <dbReference type="NCBI Taxonomy" id="1121324"/>
    <lineage>
        <taxon>Bacteria</taxon>
        <taxon>Bacillati</taxon>
        <taxon>Bacillota</taxon>
        <taxon>Clostridia</taxon>
        <taxon>Peptostreptococcales</taxon>
        <taxon>Peptoclostridiaceae</taxon>
        <taxon>Peptoclostridium</taxon>
    </lineage>
</organism>
<reference evidence="3 4" key="1">
    <citation type="submission" date="2014-03" db="EMBL/GenBank/DDBJ databases">
        <title>Genome sequence of Clostridium litorale W6, DSM 5388.</title>
        <authorList>
            <person name="Poehlein A."/>
            <person name="Jagirdar A."/>
            <person name="Khonsari B."/>
            <person name="Chibani C.M."/>
            <person name="Gutierrez Gutierrez D.A."/>
            <person name="Davydova E."/>
            <person name="Alghaithi H.S."/>
            <person name="Nair K.P."/>
            <person name="Dhamotharan K."/>
            <person name="Chandran L."/>
            <person name="G W."/>
            <person name="Daniel R."/>
        </authorList>
    </citation>
    <scope>NUCLEOTIDE SEQUENCE [LARGE SCALE GENOMIC DNA]</scope>
    <source>
        <strain evidence="3 4">W6</strain>
    </source>
</reference>
<dbReference type="EMBL" id="JJMM01000010">
    <property type="protein sequence ID" value="KDR95624.1"/>
    <property type="molecule type" value="Genomic_DNA"/>
</dbReference>
<dbReference type="Proteomes" id="UP000027946">
    <property type="component" value="Unassembled WGS sequence"/>
</dbReference>
<evidence type="ECO:0000256" key="2">
    <source>
        <dbReference type="SAM" id="SignalP"/>
    </source>
</evidence>
<evidence type="ECO:0008006" key="5">
    <source>
        <dbReference type="Google" id="ProtNLM"/>
    </source>
</evidence>